<proteinExistence type="predicted"/>
<gene>
    <name evidence="3" type="ORF">ACFPC0_04100</name>
</gene>
<reference evidence="4" key="1">
    <citation type="journal article" date="2019" name="Int. J. Syst. Evol. Microbiol.">
        <title>The Global Catalogue of Microorganisms (GCM) 10K type strain sequencing project: providing services to taxonomists for standard genome sequencing and annotation.</title>
        <authorList>
            <consortium name="The Broad Institute Genomics Platform"/>
            <consortium name="The Broad Institute Genome Sequencing Center for Infectious Disease"/>
            <person name="Wu L."/>
            <person name="Ma J."/>
        </authorList>
    </citation>
    <scope>NUCLEOTIDE SEQUENCE [LARGE SCALE GENOMIC DNA]</scope>
    <source>
        <strain evidence="4">PCU 347</strain>
    </source>
</reference>
<sequence length="510" mass="56305">MPVTPTRRSVLTAVAAAGAGLLTGCSAADSGSSAPKKGGTLRAAFPGAGVKETMDPHAQRQFVDIARHKAVFDKLVELDSTLRPVPRLARSWSSDTEARVWRFELREARFHDGHALTPDDVLYSLSRILDPRAADHLARNSLAHIDLPNCRKAGRRSVEIALTRPDAELPGQLAMTGTPVVRDGWNDPRHPVGTGPFRFVSFTAGREFTGRRFDGHWNGAPHLDEVRILSAETEARAAAVRSGEVHFAHEMTPTFARTVQHDSRVRVVATERSGVQGFALKTDRAPFDDPRAALAVKLLVDRRRLVDVVCSGRAEIGNDVYGKGYTYYPEGLEQRERDVAEARRLLRRTGLYNKKVTFYTSTAADGFAQAAHLFTEQAGEAGLRVEVVDGPPESYFTDVLSKGTVTNHRCGAMTIPTYLSERLLSDAPQNATAWKHRDFDEAFTAARAVADDGRRTERYRAVQTTLRDRGGLVLWGHPQWLNAVSRTVRGVREAPPNTVDWARFDTVWLG</sequence>
<evidence type="ECO:0000259" key="2">
    <source>
        <dbReference type="Pfam" id="PF00496"/>
    </source>
</evidence>
<dbReference type="InterPro" id="IPR030678">
    <property type="entry name" value="Peptide/Ni-bd"/>
</dbReference>
<dbReference type="SUPFAM" id="SSF53850">
    <property type="entry name" value="Periplasmic binding protein-like II"/>
    <property type="match status" value="1"/>
</dbReference>
<comment type="caution">
    <text evidence="3">The sequence shown here is derived from an EMBL/GenBank/DDBJ whole genome shotgun (WGS) entry which is preliminary data.</text>
</comment>
<evidence type="ECO:0000313" key="3">
    <source>
        <dbReference type="EMBL" id="MFC4327023.1"/>
    </source>
</evidence>
<protein>
    <submittedName>
        <fullName evidence="3">ABC transporter substrate-binding protein</fullName>
    </submittedName>
</protein>
<keyword evidence="4" id="KW-1185">Reference proteome</keyword>
<dbReference type="PROSITE" id="PS51257">
    <property type="entry name" value="PROKAR_LIPOPROTEIN"/>
    <property type="match status" value="1"/>
</dbReference>
<dbReference type="Proteomes" id="UP001595824">
    <property type="component" value="Unassembled WGS sequence"/>
</dbReference>
<accession>A0ABV8T8V0</accession>
<evidence type="ECO:0000313" key="4">
    <source>
        <dbReference type="Proteomes" id="UP001595824"/>
    </source>
</evidence>
<dbReference type="PANTHER" id="PTHR30290:SF65">
    <property type="entry name" value="MONOACYL PHOSPHATIDYLINOSITOL TETRAMANNOSIDE-BINDING PROTEIN LPQW-RELATED"/>
    <property type="match status" value="1"/>
</dbReference>
<dbReference type="EMBL" id="JBHSDP010000006">
    <property type="protein sequence ID" value="MFC4327023.1"/>
    <property type="molecule type" value="Genomic_DNA"/>
</dbReference>
<organism evidence="3 4">
    <name type="scientific">Streptomyces andamanensis</name>
    <dbReference type="NCBI Taxonomy" id="1565035"/>
    <lineage>
        <taxon>Bacteria</taxon>
        <taxon>Bacillati</taxon>
        <taxon>Actinomycetota</taxon>
        <taxon>Actinomycetes</taxon>
        <taxon>Kitasatosporales</taxon>
        <taxon>Streptomycetaceae</taxon>
        <taxon>Streptomyces</taxon>
    </lineage>
</organism>
<dbReference type="PIRSF" id="PIRSF002741">
    <property type="entry name" value="MppA"/>
    <property type="match status" value="1"/>
</dbReference>
<keyword evidence="1" id="KW-0732">Signal</keyword>
<dbReference type="PROSITE" id="PS51318">
    <property type="entry name" value="TAT"/>
    <property type="match status" value="1"/>
</dbReference>
<dbReference type="InterPro" id="IPR000914">
    <property type="entry name" value="SBP_5_dom"/>
</dbReference>
<evidence type="ECO:0000256" key="1">
    <source>
        <dbReference type="SAM" id="SignalP"/>
    </source>
</evidence>
<dbReference type="PANTHER" id="PTHR30290">
    <property type="entry name" value="PERIPLASMIC BINDING COMPONENT OF ABC TRANSPORTER"/>
    <property type="match status" value="1"/>
</dbReference>
<dbReference type="CDD" id="cd08503">
    <property type="entry name" value="PBP2_NikA_DppA_OppA_like_17"/>
    <property type="match status" value="1"/>
</dbReference>
<dbReference type="InterPro" id="IPR006311">
    <property type="entry name" value="TAT_signal"/>
</dbReference>
<dbReference type="Pfam" id="PF00496">
    <property type="entry name" value="SBP_bac_5"/>
    <property type="match status" value="1"/>
</dbReference>
<feature type="chain" id="PRO_5046398921" evidence="1">
    <location>
        <begin position="28"/>
        <end position="510"/>
    </location>
</feature>
<feature type="domain" description="Solute-binding protein family 5" evidence="2">
    <location>
        <begin position="84"/>
        <end position="403"/>
    </location>
</feature>
<dbReference type="RefSeq" id="WP_381736936.1">
    <property type="nucleotide sequence ID" value="NZ_JBHSDP010000006.1"/>
</dbReference>
<dbReference type="InterPro" id="IPR039424">
    <property type="entry name" value="SBP_5"/>
</dbReference>
<feature type="signal peptide" evidence="1">
    <location>
        <begin position="1"/>
        <end position="27"/>
    </location>
</feature>
<dbReference type="Gene3D" id="3.40.190.10">
    <property type="entry name" value="Periplasmic binding protein-like II"/>
    <property type="match status" value="1"/>
</dbReference>
<name>A0ABV8T8V0_9ACTN</name>
<dbReference type="Gene3D" id="3.10.105.10">
    <property type="entry name" value="Dipeptide-binding Protein, Domain 3"/>
    <property type="match status" value="1"/>
</dbReference>